<dbReference type="EMBL" id="BK015400">
    <property type="protein sequence ID" value="DAE04977.1"/>
    <property type="molecule type" value="Genomic_DNA"/>
</dbReference>
<evidence type="ECO:0000313" key="1">
    <source>
        <dbReference type="EMBL" id="DAE04977.1"/>
    </source>
</evidence>
<name>A0A8S5PF27_9CAUD</name>
<proteinExistence type="predicted"/>
<protein>
    <submittedName>
        <fullName evidence="1">Uncharacterized protein</fullName>
    </submittedName>
</protein>
<accession>A0A8S5PF27</accession>
<sequence>MAISTYRESTDLITYTKRLSWLAEVSGGNPLRLGLK</sequence>
<organism evidence="1">
    <name type="scientific">Siphoviridae sp. ctO0R2</name>
    <dbReference type="NCBI Taxonomy" id="2825476"/>
    <lineage>
        <taxon>Viruses</taxon>
        <taxon>Duplodnaviria</taxon>
        <taxon>Heunggongvirae</taxon>
        <taxon>Uroviricota</taxon>
        <taxon>Caudoviricetes</taxon>
    </lineage>
</organism>
<reference evidence="1" key="1">
    <citation type="journal article" date="2021" name="Proc. Natl. Acad. Sci. U.S.A.">
        <title>A Catalog of Tens of Thousands of Viruses from Human Metagenomes Reveals Hidden Associations with Chronic Diseases.</title>
        <authorList>
            <person name="Tisza M.J."/>
            <person name="Buck C.B."/>
        </authorList>
    </citation>
    <scope>NUCLEOTIDE SEQUENCE</scope>
    <source>
        <strain evidence="1">CtO0R2</strain>
    </source>
</reference>